<dbReference type="RefSeq" id="WP_166205671.1">
    <property type="nucleotide sequence ID" value="NZ_CP088285.1"/>
</dbReference>
<evidence type="ECO:0008006" key="2">
    <source>
        <dbReference type="Google" id="ProtNLM"/>
    </source>
</evidence>
<gene>
    <name evidence="1" type="ORF">HAP48_025975</name>
</gene>
<reference evidence="1" key="1">
    <citation type="submission" date="2020-06" db="EMBL/GenBank/DDBJ databases">
        <title>Whole Genome Sequence of Bradyrhizobium sp. Strain 1S1.</title>
        <authorList>
            <person name="Bromfield E.S.P."/>
            <person name="Cloutier S."/>
        </authorList>
    </citation>
    <scope>NUCLEOTIDE SEQUENCE [LARGE SCALE GENOMIC DNA]</scope>
    <source>
        <strain evidence="1">1S1</strain>
    </source>
</reference>
<comment type="caution">
    <text evidence="1">The sequence shown here is derived from an EMBL/GenBank/DDBJ whole genome shotgun (WGS) entry which is preliminary data.</text>
</comment>
<evidence type="ECO:0000313" key="1">
    <source>
        <dbReference type="EMBL" id="NVI46345.1"/>
    </source>
</evidence>
<name>A0A973W3B1_9BRAD</name>
<sequence>MSTGYIAATIPAKIVRISGTTLFEVAMQETGDPLQWVAIAALNGLTDPWIDGQVDLKIPPVLPQGVQTGILGL</sequence>
<dbReference type="AlphaFoldDB" id="A0A973W3B1"/>
<accession>A0A973W3B1</accession>
<organism evidence="1">
    <name type="scientific">Bradyrhizobium septentrionale</name>
    <dbReference type="NCBI Taxonomy" id="1404411"/>
    <lineage>
        <taxon>Bacteria</taxon>
        <taxon>Pseudomonadati</taxon>
        <taxon>Pseudomonadota</taxon>
        <taxon>Alphaproteobacteria</taxon>
        <taxon>Hyphomicrobiales</taxon>
        <taxon>Nitrobacteraceae</taxon>
        <taxon>Bradyrhizobium</taxon>
    </lineage>
</organism>
<dbReference type="EMBL" id="JAAOLE020000001">
    <property type="protein sequence ID" value="NVI46345.1"/>
    <property type="molecule type" value="Genomic_DNA"/>
</dbReference>
<proteinExistence type="predicted"/>
<protein>
    <recommendedName>
        <fullName evidence="2">LysM domain-containing protein</fullName>
    </recommendedName>
</protein>